<sequence length="84" mass="9099">MALQIVGTWSGERRFLLVDESDVNGDPLPGDIEARILDTDTGVRHPPQLLGSIVAHAPYVQPNNGADGELEELLANVDVSNRPR</sequence>
<dbReference type="EMBL" id="JBHUDC010000008">
    <property type="protein sequence ID" value="MFD1515132.1"/>
    <property type="molecule type" value="Genomic_DNA"/>
</dbReference>
<reference evidence="1 2" key="1">
    <citation type="journal article" date="2019" name="Int. J. Syst. Evol. Microbiol.">
        <title>The Global Catalogue of Microorganisms (GCM) 10K type strain sequencing project: providing services to taxonomists for standard genome sequencing and annotation.</title>
        <authorList>
            <consortium name="The Broad Institute Genomics Platform"/>
            <consortium name="The Broad Institute Genome Sequencing Center for Infectious Disease"/>
            <person name="Wu L."/>
            <person name="Ma J."/>
        </authorList>
    </citation>
    <scope>NUCLEOTIDE SEQUENCE [LARGE SCALE GENOMIC DNA]</scope>
    <source>
        <strain evidence="1 2">CGMCC 1.12563</strain>
    </source>
</reference>
<evidence type="ECO:0000313" key="2">
    <source>
        <dbReference type="Proteomes" id="UP001597187"/>
    </source>
</evidence>
<organism evidence="1 2">
    <name type="scientific">Halomarina rubra</name>
    <dbReference type="NCBI Taxonomy" id="2071873"/>
    <lineage>
        <taxon>Archaea</taxon>
        <taxon>Methanobacteriati</taxon>
        <taxon>Methanobacteriota</taxon>
        <taxon>Stenosarchaea group</taxon>
        <taxon>Halobacteria</taxon>
        <taxon>Halobacteriales</taxon>
        <taxon>Natronomonadaceae</taxon>
        <taxon>Halomarina</taxon>
    </lineage>
</organism>
<accession>A0ABD6AZV5</accession>
<keyword evidence="2" id="KW-1185">Reference proteome</keyword>
<gene>
    <name evidence="1" type="ORF">ACFSBT_17770</name>
</gene>
<proteinExistence type="predicted"/>
<dbReference type="RefSeq" id="WP_250875056.1">
    <property type="nucleotide sequence ID" value="NZ_JALXFV010000008.1"/>
</dbReference>
<dbReference type="Proteomes" id="UP001597187">
    <property type="component" value="Unassembled WGS sequence"/>
</dbReference>
<name>A0ABD6AZV5_9EURY</name>
<protein>
    <submittedName>
        <fullName evidence="1">Uncharacterized protein</fullName>
    </submittedName>
</protein>
<evidence type="ECO:0000313" key="1">
    <source>
        <dbReference type="EMBL" id="MFD1515132.1"/>
    </source>
</evidence>
<dbReference type="AlphaFoldDB" id="A0ABD6AZV5"/>
<comment type="caution">
    <text evidence="1">The sequence shown here is derived from an EMBL/GenBank/DDBJ whole genome shotgun (WGS) entry which is preliminary data.</text>
</comment>